<evidence type="ECO:0000313" key="3">
    <source>
        <dbReference type="Proteomes" id="UP000663880"/>
    </source>
</evidence>
<reference evidence="2" key="1">
    <citation type="submission" date="2021-02" db="EMBL/GenBank/DDBJ databases">
        <authorList>
            <person name="Steward A R."/>
        </authorList>
    </citation>
    <scope>NUCLEOTIDE SEQUENCE</scope>
</reference>
<dbReference type="AlphaFoldDB" id="A0A821XP13"/>
<protein>
    <submittedName>
        <fullName evidence="2">Uncharacterized protein</fullName>
    </submittedName>
</protein>
<feature type="compositionally biased region" description="Polar residues" evidence="1">
    <location>
        <begin position="1"/>
        <end position="15"/>
    </location>
</feature>
<dbReference type="Proteomes" id="UP000663880">
    <property type="component" value="Unassembled WGS sequence"/>
</dbReference>
<comment type="caution">
    <text evidence="2">The sequence shown here is derived from an EMBL/GenBank/DDBJ whole genome shotgun (WGS) entry which is preliminary data.</text>
</comment>
<accession>A0A821XP13</accession>
<name>A0A821XP13_9NEOP</name>
<proteinExistence type="predicted"/>
<sequence>MVGGQVTESDTQTNDGRYERYAGTGPNRFGRSADHGEVVFIPHSTKDDECGAAHALNQNRFIPKNIADLLVLDVPFAIELVRGEESNESAC</sequence>
<evidence type="ECO:0000256" key="1">
    <source>
        <dbReference type="SAM" id="MobiDB-lite"/>
    </source>
</evidence>
<keyword evidence="3" id="KW-1185">Reference proteome</keyword>
<gene>
    <name evidence="2" type="ORF">PMACD_LOCUS14769</name>
</gene>
<dbReference type="EMBL" id="CAJOBZ010000067">
    <property type="protein sequence ID" value="CAF4941534.1"/>
    <property type="molecule type" value="Genomic_DNA"/>
</dbReference>
<feature type="region of interest" description="Disordered" evidence="1">
    <location>
        <begin position="1"/>
        <end position="33"/>
    </location>
</feature>
<organism evidence="2 3">
    <name type="scientific">Pieris macdunnoughi</name>
    <dbReference type="NCBI Taxonomy" id="345717"/>
    <lineage>
        <taxon>Eukaryota</taxon>
        <taxon>Metazoa</taxon>
        <taxon>Ecdysozoa</taxon>
        <taxon>Arthropoda</taxon>
        <taxon>Hexapoda</taxon>
        <taxon>Insecta</taxon>
        <taxon>Pterygota</taxon>
        <taxon>Neoptera</taxon>
        <taxon>Endopterygota</taxon>
        <taxon>Lepidoptera</taxon>
        <taxon>Glossata</taxon>
        <taxon>Ditrysia</taxon>
        <taxon>Papilionoidea</taxon>
        <taxon>Pieridae</taxon>
        <taxon>Pierinae</taxon>
        <taxon>Pieris</taxon>
    </lineage>
</organism>
<evidence type="ECO:0000313" key="2">
    <source>
        <dbReference type="EMBL" id="CAF4941534.1"/>
    </source>
</evidence>